<dbReference type="AlphaFoldDB" id="A0A0F9A095"/>
<feature type="non-terminal residue" evidence="2">
    <location>
        <position position="153"/>
    </location>
</feature>
<sequence length="153" mass="17013">MAEELKDVNTEVEEKLAAAATEESSTTETKEEVTTVEETDEKGENRIPQSRFNEVNSALKEAREAQETTVTQLAESNQKLIELTDLLQAKSEDVDTLNEIKSYINDPEMADHITAIDNKLKGIDADVDKGKTTPEDAIAKTQKLLQTAKEEME</sequence>
<evidence type="ECO:0000256" key="1">
    <source>
        <dbReference type="SAM" id="MobiDB-lite"/>
    </source>
</evidence>
<dbReference type="EMBL" id="LAZR01057438">
    <property type="protein sequence ID" value="KKK72069.1"/>
    <property type="molecule type" value="Genomic_DNA"/>
</dbReference>
<name>A0A0F9A095_9ZZZZ</name>
<feature type="region of interest" description="Disordered" evidence="1">
    <location>
        <begin position="16"/>
        <end position="48"/>
    </location>
</feature>
<proteinExistence type="predicted"/>
<evidence type="ECO:0000313" key="2">
    <source>
        <dbReference type="EMBL" id="KKK72069.1"/>
    </source>
</evidence>
<feature type="compositionally biased region" description="Low complexity" evidence="1">
    <location>
        <begin position="17"/>
        <end position="27"/>
    </location>
</feature>
<organism evidence="2">
    <name type="scientific">marine sediment metagenome</name>
    <dbReference type="NCBI Taxonomy" id="412755"/>
    <lineage>
        <taxon>unclassified sequences</taxon>
        <taxon>metagenomes</taxon>
        <taxon>ecological metagenomes</taxon>
    </lineage>
</organism>
<protein>
    <submittedName>
        <fullName evidence="2">Uncharacterized protein</fullName>
    </submittedName>
</protein>
<accession>A0A0F9A095</accession>
<comment type="caution">
    <text evidence="2">The sequence shown here is derived from an EMBL/GenBank/DDBJ whole genome shotgun (WGS) entry which is preliminary data.</text>
</comment>
<reference evidence="2" key="1">
    <citation type="journal article" date="2015" name="Nature">
        <title>Complex archaea that bridge the gap between prokaryotes and eukaryotes.</title>
        <authorList>
            <person name="Spang A."/>
            <person name="Saw J.H."/>
            <person name="Jorgensen S.L."/>
            <person name="Zaremba-Niedzwiedzka K."/>
            <person name="Martijn J."/>
            <person name="Lind A.E."/>
            <person name="van Eijk R."/>
            <person name="Schleper C."/>
            <person name="Guy L."/>
            <person name="Ettema T.J."/>
        </authorList>
    </citation>
    <scope>NUCLEOTIDE SEQUENCE</scope>
</reference>
<gene>
    <name evidence="2" type="ORF">LCGC14_2907610</name>
</gene>